<sequence length="193" mass="22133">MSNFPPRIVWFHVQKWKVLANRVQRGLQHSPVTDGDFDILKEPGPEHLIANLVDILPFRLLSRLMLETTLKGMLRLSCREKLTAQRASEQELESGMISQEMDLMSQFGGFGGSWSLAGTPYHFDPVDFCDPFRPDIPHDLLYEIYVQDLILRSNLRGRIENMILGAHGTPEVYGWLSQLLWDHLYQIPASFPG</sequence>
<proteinExistence type="predicted"/>
<name>A0A2T6ZX42_TUBBO</name>
<protein>
    <submittedName>
        <fullName evidence="1">Uncharacterized protein</fullName>
    </submittedName>
</protein>
<keyword evidence="2" id="KW-1185">Reference proteome</keyword>
<accession>A0A2T6ZX42</accession>
<evidence type="ECO:0000313" key="1">
    <source>
        <dbReference type="EMBL" id="PUU80014.1"/>
    </source>
</evidence>
<reference evidence="1 2" key="1">
    <citation type="submission" date="2017-04" db="EMBL/GenBank/DDBJ databases">
        <title>Draft genome sequence of Tuber borchii Vittad., a whitish edible truffle.</title>
        <authorList>
            <consortium name="DOE Joint Genome Institute"/>
            <person name="Murat C."/>
            <person name="Kuo A."/>
            <person name="Barry K.W."/>
            <person name="Clum A."/>
            <person name="Dockter R.B."/>
            <person name="Fauchery L."/>
            <person name="Iotti M."/>
            <person name="Kohler A."/>
            <person name="Labutti K."/>
            <person name="Lindquist E.A."/>
            <person name="Lipzen A."/>
            <person name="Ohm R.A."/>
            <person name="Wang M."/>
            <person name="Grigoriev I.V."/>
            <person name="Zambonelli A."/>
            <person name="Martin F.M."/>
        </authorList>
    </citation>
    <scope>NUCLEOTIDE SEQUENCE [LARGE SCALE GENOMIC DNA]</scope>
    <source>
        <strain evidence="1 2">Tbo3840</strain>
    </source>
</reference>
<organism evidence="1 2">
    <name type="scientific">Tuber borchii</name>
    <name type="common">White truffle</name>
    <dbReference type="NCBI Taxonomy" id="42251"/>
    <lineage>
        <taxon>Eukaryota</taxon>
        <taxon>Fungi</taxon>
        <taxon>Dikarya</taxon>
        <taxon>Ascomycota</taxon>
        <taxon>Pezizomycotina</taxon>
        <taxon>Pezizomycetes</taxon>
        <taxon>Pezizales</taxon>
        <taxon>Tuberaceae</taxon>
        <taxon>Tuber</taxon>
    </lineage>
</organism>
<dbReference type="AlphaFoldDB" id="A0A2T6ZX42"/>
<gene>
    <name evidence="1" type="ORF">B9Z19DRAFT_769929</name>
</gene>
<dbReference type="EMBL" id="NESQ01000075">
    <property type="protein sequence ID" value="PUU80014.1"/>
    <property type="molecule type" value="Genomic_DNA"/>
</dbReference>
<evidence type="ECO:0000313" key="2">
    <source>
        <dbReference type="Proteomes" id="UP000244722"/>
    </source>
</evidence>
<dbReference type="OrthoDB" id="5340163at2759"/>
<comment type="caution">
    <text evidence="1">The sequence shown here is derived from an EMBL/GenBank/DDBJ whole genome shotgun (WGS) entry which is preliminary data.</text>
</comment>
<dbReference type="Proteomes" id="UP000244722">
    <property type="component" value="Unassembled WGS sequence"/>
</dbReference>